<dbReference type="InterPro" id="IPR039420">
    <property type="entry name" value="WalR-like"/>
</dbReference>
<dbReference type="PROSITE" id="PS51755">
    <property type="entry name" value="OMPR_PHOB"/>
    <property type="match status" value="1"/>
</dbReference>
<evidence type="ECO:0000256" key="3">
    <source>
        <dbReference type="ARBA" id="ARBA00023015"/>
    </source>
</evidence>
<dbReference type="GO" id="GO:0000156">
    <property type="term" value="F:phosphorelay response regulator activity"/>
    <property type="evidence" value="ECO:0007669"/>
    <property type="project" value="TreeGrafter"/>
</dbReference>
<name>A0A2R4TD81_9ACTN</name>
<feature type="domain" description="OmpR/PhoB-type" evidence="9">
    <location>
        <begin position="125"/>
        <end position="223"/>
    </location>
</feature>
<feature type="modified residue" description="4-aspartylphosphate" evidence="6">
    <location>
        <position position="51"/>
    </location>
</feature>
<keyword evidence="2" id="KW-0902">Two-component regulatory system</keyword>
<evidence type="ECO:0000313" key="11">
    <source>
        <dbReference type="Proteomes" id="UP000244201"/>
    </source>
</evidence>
<dbReference type="RefSeq" id="WP_108154332.1">
    <property type="nucleotide sequence ID" value="NZ_CP026304.1"/>
</dbReference>
<feature type="domain" description="Response regulatory" evidence="8">
    <location>
        <begin position="2"/>
        <end position="116"/>
    </location>
</feature>
<dbReference type="AlphaFoldDB" id="A0A2R4TD81"/>
<evidence type="ECO:0000259" key="9">
    <source>
        <dbReference type="PROSITE" id="PS51755"/>
    </source>
</evidence>
<accession>A0A2R4TD81</accession>
<dbReference type="GO" id="GO:0005829">
    <property type="term" value="C:cytosol"/>
    <property type="evidence" value="ECO:0007669"/>
    <property type="project" value="TreeGrafter"/>
</dbReference>
<keyword evidence="11" id="KW-1185">Reference proteome</keyword>
<evidence type="ECO:0000256" key="2">
    <source>
        <dbReference type="ARBA" id="ARBA00023012"/>
    </source>
</evidence>
<feature type="DNA-binding region" description="OmpR/PhoB-type" evidence="7">
    <location>
        <begin position="125"/>
        <end position="223"/>
    </location>
</feature>
<dbReference type="Pfam" id="PF00072">
    <property type="entry name" value="Response_reg"/>
    <property type="match status" value="1"/>
</dbReference>
<protein>
    <submittedName>
        <fullName evidence="10">DNA-binding response regulator</fullName>
    </submittedName>
</protein>
<dbReference type="SMART" id="SM00862">
    <property type="entry name" value="Trans_reg_C"/>
    <property type="match status" value="1"/>
</dbReference>
<dbReference type="CDD" id="cd00383">
    <property type="entry name" value="trans_reg_C"/>
    <property type="match status" value="1"/>
</dbReference>
<dbReference type="OrthoDB" id="9812490at2"/>
<dbReference type="SUPFAM" id="SSF52172">
    <property type="entry name" value="CheY-like"/>
    <property type="match status" value="1"/>
</dbReference>
<dbReference type="InterPro" id="IPR001867">
    <property type="entry name" value="OmpR/PhoB-type_DNA-bd"/>
</dbReference>
<dbReference type="SMART" id="SM00448">
    <property type="entry name" value="REC"/>
    <property type="match status" value="1"/>
</dbReference>
<sequence length="227" mass="25182">MRVLVIEDEVRLAQSLRRGLTAAGYAVDLAHDGVSGLHLAREHRYAAILLDIMLPGLNGYQVCSRLRAERHDVPILMLTAKNGEYDETEGLDCGADDYLAKPFSYVVLEARLRALLRRGGARTVAAQLTCGDLWLDPARRTCGRRSETIALTPKEFGVLWCLMERMDEVVAKYDVLDEVWSADFTGDPNIVQVYVSAVRRKIDAPFGRDTIETVRGGGYRIAGDGRA</sequence>
<dbReference type="InterPro" id="IPR036388">
    <property type="entry name" value="WH-like_DNA-bd_sf"/>
</dbReference>
<dbReference type="Gene3D" id="6.10.250.690">
    <property type="match status" value="1"/>
</dbReference>
<dbReference type="GO" id="GO:0032993">
    <property type="term" value="C:protein-DNA complex"/>
    <property type="evidence" value="ECO:0007669"/>
    <property type="project" value="TreeGrafter"/>
</dbReference>
<dbReference type="SUPFAM" id="SSF46894">
    <property type="entry name" value="C-terminal effector domain of the bipartite response regulators"/>
    <property type="match status" value="1"/>
</dbReference>
<dbReference type="InterPro" id="IPR016032">
    <property type="entry name" value="Sig_transdc_resp-reg_C-effctor"/>
</dbReference>
<dbReference type="FunFam" id="3.40.50.2300:FF:000001">
    <property type="entry name" value="DNA-binding response regulator PhoB"/>
    <property type="match status" value="1"/>
</dbReference>
<dbReference type="CDD" id="cd19935">
    <property type="entry name" value="REC_OmpR_CusR-like"/>
    <property type="match status" value="1"/>
</dbReference>
<dbReference type="EMBL" id="CP026304">
    <property type="protein sequence ID" value="AVZ77041.1"/>
    <property type="molecule type" value="Genomic_DNA"/>
</dbReference>
<dbReference type="GeneID" id="55660959"/>
<dbReference type="Gene3D" id="3.40.50.2300">
    <property type="match status" value="1"/>
</dbReference>
<organism evidence="10 11">
    <name type="scientific">Streptomyces lunaelactis</name>
    <dbReference type="NCBI Taxonomy" id="1535768"/>
    <lineage>
        <taxon>Bacteria</taxon>
        <taxon>Bacillati</taxon>
        <taxon>Actinomycetota</taxon>
        <taxon>Actinomycetes</taxon>
        <taxon>Kitasatosporales</taxon>
        <taxon>Streptomycetaceae</taxon>
        <taxon>Streptomyces</taxon>
    </lineage>
</organism>
<proteinExistence type="predicted"/>
<dbReference type="InterPro" id="IPR011006">
    <property type="entry name" value="CheY-like_superfamily"/>
</dbReference>
<evidence type="ECO:0000256" key="6">
    <source>
        <dbReference type="PROSITE-ProRule" id="PRU00169"/>
    </source>
</evidence>
<evidence type="ECO:0000256" key="4">
    <source>
        <dbReference type="ARBA" id="ARBA00023125"/>
    </source>
</evidence>
<evidence type="ECO:0000313" key="10">
    <source>
        <dbReference type="EMBL" id="AVZ77041.1"/>
    </source>
</evidence>
<reference evidence="10 11" key="1">
    <citation type="submission" date="2018-01" db="EMBL/GenBank/DDBJ databases">
        <title>Complete genome sequence of Streptomyces lunaelactis MM109T, a Ferroverdin A producer isolated from cave moonmilk deposits.</title>
        <authorList>
            <person name="Naome A."/>
            <person name="Martinet L."/>
            <person name="Maciejewska M."/>
            <person name="Anderssen S."/>
            <person name="Adam D."/>
            <person name="Tenconi E."/>
            <person name="Deflandre B."/>
            <person name="Arguelles-Arias A."/>
            <person name="Calusinska M."/>
            <person name="Copieters W."/>
            <person name="Karim L."/>
            <person name="Hanikenne M."/>
            <person name="Baurain D."/>
            <person name="van Wezel G."/>
            <person name="Smargiasso N."/>
            <person name="de Pauw E."/>
            <person name="Delfosse P."/>
            <person name="Rigali S."/>
        </authorList>
    </citation>
    <scope>NUCLEOTIDE SEQUENCE [LARGE SCALE GENOMIC DNA]</scope>
    <source>
        <strain evidence="10 11">MM109</strain>
    </source>
</reference>
<evidence type="ECO:0000259" key="8">
    <source>
        <dbReference type="PROSITE" id="PS50110"/>
    </source>
</evidence>
<keyword evidence="3" id="KW-0805">Transcription regulation</keyword>
<evidence type="ECO:0000256" key="7">
    <source>
        <dbReference type="PROSITE-ProRule" id="PRU01091"/>
    </source>
</evidence>
<dbReference type="PANTHER" id="PTHR48111">
    <property type="entry name" value="REGULATOR OF RPOS"/>
    <property type="match status" value="1"/>
</dbReference>
<keyword evidence="5" id="KW-0804">Transcription</keyword>
<dbReference type="GO" id="GO:0000976">
    <property type="term" value="F:transcription cis-regulatory region binding"/>
    <property type="evidence" value="ECO:0007669"/>
    <property type="project" value="TreeGrafter"/>
</dbReference>
<dbReference type="KEGG" id="slk:SLUN_37590"/>
<dbReference type="Proteomes" id="UP000244201">
    <property type="component" value="Chromosome"/>
</dbReference>
<dbReference type="Pfam" id="PF00486">
    <property type="entry name" value="Trans_reg_C"/>
    <property type="match status" value="1"/>
</dbReference>
<dbReference type="Gene3D" id="1.10.10.10">
    <property type="entry name" value="Winged helix-like DNA-binding domain superfamily/Winged helix DNA-binding domain"/>
    <property type="match status" value="1"/>
</dbReference>
<dbReference type="InterPro" id="IPR001789">
    <property type="entry name" value="Sig_transdc_resp-reg_receiver"/>
</dbReference>
<dbReference type="PANTHER" id="PTHR48111:SF36">
    <property type="entry name" value="TRANSCRIPTIONAL REGULATORY PROTEIN CUTR"/>
    <property type="match status" value="1"/>
</dbReference>
<keyword evidence="4 7" id="KW-0238">DNA-binding</keyword>
<keyword evidence="1 6" id="KW-0597">Phosphoprotein</keyword>
<gene>
    <name evidence="10" type="ORF">SLUN_37590</name>
</gene>
<evidence type="ECO:0000256" key="1">
    <source>
        <dbReference type="ARBA" id="ARBA00022553"/>
    </source>
</evidence>
<dbReference type="PROSITE" id="PS50110">
    <property type="entry name" value="RESPONSE_REGULATORY"/>
    <property type="match status" value="1"/>
</dbReference>
<evidence type="ECO:0000256" key="5">
    <source>
        <dbReference type="ARBA" id="ARBA00023163"/>
    </source>
</evidence>
<dbReference type="GO" id="GO:0006355">
    <property type="term" value="P:regulation of DNA-templated transcription"/>
    <property type="evidence" value="ECO:0007669"/>
    <property type="project" value="InterPro"/>
</dbReference>